<keyword evidence="2" id="KW-1133">Transmembrane helix</keyword>
<name>A0ABX5L6C5_9MICC</name>
<proteinExistence type="predicted"/>
<gene>
    <name evidence="3" type="ORF">CAY35_02820</name>
</gene>
<feature type="transmembrane region" description="Helical" evidence="2">
    <location>
        <begin position="560"/>
        <end position="582"/>
    </location>
</feature>
<keyword evidence="2" id="KW-0472">Membrane</keyword>
<feature type="transmembrane region" description="Helical" evidence="2">
    <location>
        <begin position="33"/>
        <end position="53"/>
    </location>
</feature>
<evidence type="ECO:0000313" key="3">
    <source>
        <dbReference type="EMBL" id="PWI28381.1"/>
    </source>
</evidence>
<dbReference type="EMBL" id="QFWG01000002">
    <property type="protein sequence ID" value="PWI28381.1"/>
    <property type="molecule type" value="Genomic_DNA"/>
</dbReference>
<reference evidence="3 4" key="1">
    <citation type="submission" date="2018-05" db="EMBL/GenBank/DDBJ databases">
        <title>Draft Genome Sequence of Arthrobacter cumminsii IME1328, Isolated from a Patient Who Suffered from Foot Ulcers in China.</title>
        <authorList>
            <person name="Li M."/>
            <person name="Jiang Z."/>
            <person name="Sun Q."/>
            <person name="Tong Y."/>
        </authorList>
    </citation>
    <scope>NUCLEOTIDE SEQUENCE [LARGE SCALE GENOMIC DNA]</scope>
    <source>
        <strain evidence="3 4">IME1328</strain>
    </source>
</reference>
<organism evidence="3 4">
    <name type="scientific">Pseudoglutamicibacter cumminsii</name>
    <dbReference type="NCBI Taxonomy" id="156979"/>
    <lineage>
        <taxon>Bacteria</taxon>
        <taxon>Bacillati</taxon>
        <taxon>Actinomycetota</taxon>
        <taxon>Actinomycetes</taxon>
        <taxon>Micrococcales</taxon>
        <taxon>Micrococcaceae</taxon>
        <taxon>Pseudoglutamicibacter</taxon>
    </lineage>
</organism>
<keyword evidence="2" id="KW-0812">Transmembrane</keyword>
<accession>A0ABX5L6C5</accession>
<protein>
    <submittedName>
        <fullName evidence="3">Uncharacterized protein</fullName>
    </submittedName>
</protein>
<dbReference type="Proteomes" id="UP000245514">
    <property type="component" value="Unassembled WGS sequence"/>
</dbReference>
<sequence length="671" mass="73305">MNALSSTNATGSVARQNLYQRGLHQRGLHQRSLYPRSTFLVLLLALVSFVLTACSVDISTTQKMDSTGKGTRTMTAVVEVEDDDAAKLDAKKVEKSLKKAAPKGTKVTSVKKKGDKLTIKVEMSFKDIDEYKEVLSNALKAGDHNADSLEVEFRAIEGPLREDVLLKENASSRQLLDWMSKALIKDTLLTKKELEKFRVEDRGGTLDIGKSSFKDPRTPFFESKRIDHGFTSIRPLIEIKPEGYRVAVSYDMNNVGRDQENARSKWIDSVMPEGAEKVRTEDKRGIPSRATVIVKDVKDEKELESFLAPLLGDKNVKFTVTESEHPENPLARIKEYNLSVDCSETCSNGEQRALIPFISDPDATYRRSGIKESEENELGFTQGAGFLVLAEVSGEKKFRAVAEKSEKLSSFTALLKPGAGDAVSFEVEVGVALAQLNADVEDIEKKLAPSEGSITPEKRGEEQIFTLKWEGSNAEELVSKVRKSFGSFSITEESEGALWQTTKGTVKLNPYTDLHTDFEATPRLKVEPPALSSLSGDVPDEGYDLRGSTAEYSYSGPTTVGFVVAAAIIVVVILLVLLVVVLRKKKGAKAKGTGQRSVQDPPAYVQDQNHSHAMHWQTGNYSAPPAPPAGDAPPGPPMPPAENSRDFAPPPPEPQPGDDDAPPAPPAPPEK</sequence>
<keyword evidence="4" id="KW-1185">Reference proteome</keyword>
<feature type="compositionally biased region" description="Pro residues" evidence="1">
    <location>
        <begin position="662"/>
        <end position="671"/>
    </location>
</feature>
<evidence type="ECO:0000313" key="4">
    <source>
        <dbReference type="Proteomes" id="UP000245514"/>
    </source>
</evidence>
<evidence type="ECO:0000256" key="2">
    <source>
        <dbReference type="SAM" id="Phobius"/>
    </source>
</evidence>
<evidence type="ECO:0000256" key="1">
    <source>
        <dbReference type="SAM" id="MobiDB-lite"/>
    </source>
</evidence>
<comment type="caution">
    <text evidence="3">The sequence shown here is derived from an EMBL/GenBank/DDBJ whole genome shotgun (WGS) entry which is preliminary data.</text>
</comment>
<feature type="region of interest" description="Disordered" evidence="1">
    <location>
        <begin position="588"/>
        <end position="671"/>
    </location>
</feature>
<feature type="compositionally biased region" description="Pro residues" evidence="1">
    <location>
        <begin position="624"/>
        <end position="640"/>
    </location>
</feature>